<reference evidence="1 2" key="1">
    <citation type="submission" date="2024-09" db="EMBL/GenBank/DDBJ databases">
        <title>Nodulacao em especies de Leguminosae Basais da Amazonia e Caracterizacao dos Rizobios e Bacterias Associadas aos Nodulos.</title>
        <authorList>
            <person name="Jambeiro I.C.A."/>
            <person name="Lopes I.S."/>
            <person name="Aguiar E.R.G.R."/>
            <person name="Santos A.F.J."/>
            <person name="Dos Santos J.M.F."/>
            <person name="Gross E."/>
        </authorList>
    </citation>
    <scope>NUCLEOTIDE SEQUENCE [LARGE SCALE GENOMIC DNA]</scope>
    <source>
        <strain evidence="1 2">BRUESC1165</strain>
    </source>
</reference>
<organism evidence="1 2">
    <name type="scientific">Microvirga arabica</name>
    <dbReference type="NCBI Taxonomy" id="1128671"/>
    <lineage>
        <taxon>Bacteria</taxon>
        <taxon>Pseudomonadati</taxon>
        <taxon>Pseudomonadota</taxon>
        <taxon>Alphaproteobacteria</taxon>
        <taxon>Hyphomicrobiales</taxon>
        <taxon>Methylobacteriaceae</taxon>
        <taxon>Microvirga</taxon>
    </lineage>
</organism>
<comment type="caution">
    <text evidence="1">The sequence shown here is derived from an EMBL/GenBank/DDBJ whole genome shotgun (WGS) entry which is preliminary data.</text>
</comment>
<evidence type="ECO:0000313" key="1">
    <source>
        <dbReference type="EMBL" id="MFC1457994.1"/>
    </source>
</evidence>
<evidence type="ECO:0000313" key="2">
    <source>
        <dbReference type="Proteomes" id="UP001593940"/>
    </source>
</evidence>
<accession>A0ABV6Y9Q2</accession>
<keyword evidence="2" id="KW-1185">Reference proteome</keyword>
<protein>
    <submittedName>
        <fullName evidence="1">Uncharacterized protein</fullName>
    </submittedName>
</protein>
<dbReference type="RefSeq" id="WP_203274767.1">
    <property type="nucleotide sequence ID" value="NZ_JAFBID010000078.1"/>
</dbReference>
<dbReference type="Proteomes" id="UP001593940">
    <property type="component" value="Unassembled WGS sequence"/>
</dbReference>
<sequence>MLADPIVIRKALDLVGAELRDRRMLGEIMVCRGSVFLLRYGWTDDGTRIEVDVSFDGKNGPIRQACERAGQAVRLLDGWLDRLLPRLCRDGVSTSGDFPTGMYPTWEKPGLRVLAASPDLLIPMIFLATLRPMPDMTLDDMEPAFRIAAAVGIRTSKRLRRLVLPYLERKPGRDADFERMIEGRLSRFEEGLDRFGLGPPLKSEPKSLADVVDLVRENLDWFNLAMYQFKGVFYLENPNTQQAMLDPAPVPLGIAKNDAWIGATGEHLSQRWGLKVPAWTQEAAFMGGPVPDFWSTDPTARDIEIVETPPAFRRRLLFSSAEPLMDAKFPNHRKVRMPYWR</sequence>
<name>A0ABV6Y9Q2_9HYPH</name>
<proteinExistence type="predicted"/>
<gene>
    <name evidence="1" type="ORF">ACETIH_15005</name>
</gene>
<dbReference type="EMBL" id="JBHOMY010000039">
    <property type="protein sequence ID" value="MFC1457994.1"/>
    <property type="molecule type" value="Genomic_DNA"/>
</dbReference>